<evidence type="ECO:0000313" key="2">
    <source>
        <dbReference type="Proteomes" id="UP000196102"/>
    </source>
</evidence>
<dbReference type="AlphaFoldDB" id="A0A1Z8ARF8"/>
<name>A0A1Z8ARF8_9FLAO</name>
<sequence>MNNNFARFKAFYKTASLWSGSLLGLQQFPLKEFDFSYLNEEEALELPAIPQGTVLGKRAEYFFKFCIEKCQNYDLVLSNAQIFNKKVTIGELDYIVQETTTGQLVHIELVYKFYIYNPDFQSSEKDDRLIELSKYRGPNGRDNLIRKINHLKNHQLPLLYHTETEALLNSHSISIENIKQQVCFLAHVFIPHKFWNFKFKYINKACIVGYYFNISAFAKAETQNTYYLPEKFAWKMSPYPTALEHTFQEVLESATQSLERGFAPLVWMQLETGKFERFFIVK</sequence>
<evidence type="ECO:0000313" key="1">
    <source>
        <dbReference type="EMBL" id="OUS12926.1"/>
    </source>
</evidence>
<comment type="caution">
    <text evidence="1">The sequence shown here is derived from an EMBL/GenBank/DDBJ whole genome shotgun (WGS) entry which is preliminary data.</text>
</comment>
<proteinExistence type="predicted"/>
<dbReference type="Proteomes" id="UP000196102">
    <property type="component" value="Unassembled WGS sequence"/>
</dbReference>
<dbReference type="Pfam" id="PF08907">
    <property type="entry name" value="DUF1853"/>
    <property type="match status" value="1"/>
</dbReference>
<reference evidence="2" key="1">
    <citation type="journal article" date="2017" name="Proc. Natl. Acad. Sci. U.S.A.">
        <title>Simulation of Deepwater Horizon oil plume reveals substrate specialization within a complex community of hydrocarbon-degraders.</title>
        <authorList>
            <person name="Hu P."/>
            <person name="Dubinsky E.A."/>
            <person name="Probst A.J."/>
            <person name="Wang J."/>
            <person name="Sieber C.M.K."/>
            <person name="Tom L.M."/>
            <person name="Gardinali P."/>
            <person name="Banfield J.F."/>
            <person name="Atlas R.M."/>
            <person name="Andersen G.L."/>
        </authorList>
    </citation>
    <scope>NUCLEOTIDE SEQUENCE [LARGE SCALE GENOMIC DNA]</scope>
</reference>
<dbReference type="RefSeq" id="WP_303687290.1">
    <property type="nucleotide sequence ID" value="NZ_CAJXYO010000009.1"/>
</dbReference>
<gene>
    <name evidence="1" type="ORF">A9Q93_10000</name>
</gene>
<organism evidence="1 2">
    <name type="scientific">Nonlabens dokdonensis</name>
    <dbReference type="NCBI Taxonomy" id="328515"/>
    <lineage>
        <taxon>Bacteria</taxon>
        <taxon>Pseudomonadati</taxon>
        <taxon>Bacteroidota</taxon>
        <taxon>Flavobacteriia</taxon>
        <taxon>Flavobacteriales</taxon>
        <taxon>Flavobacteriaceae</taxon>
        <taxon>Nonlabens</taxon>
    </lineage>
</organism>
<accession>A0A1Z8ARF8</accession>
<dbReference type="EMBL" id="MAAX01000154">
    <property type="protein sequence ID" value="OUS12926.1"/>
    <property type="molecule type" value="Genomic_DNA"/>
</dbReference>
<evidence type="ECO:0008006" key="3">
    <source>
        <dbReference type="Google" id="ProtNLM"/>
    </source>
</evidence>
<protein>
    <recommendedName>
        <fullName evidence="3">DUF1853 domain containing protein</fullName>
    </recommendedName>
</protein>
<dbReference type="InterPro" id="IPR015003">
    <property type="entry name" value="DUF1853"/>
</dbReference>